<comment type="subcellular location">
    <subcellularLocation>
        <location evidence="1">Cytoplasm</location>
        <location evidence="1">Nucleoid</location>
    </subcellularLocation>
</comment>
<evidence type="ECO:0000313" key="7">
    <source>
        <dbReference type="Proteomes" id="UP000184423"/>
    </source>
</evidence>
<dbReference type="EMBL" id="FQVG01000043">
    <property type="protein sequence ID" value="SHF21528.1"/>
    <property type="molecule type" value="Genomic_DNA"/>
</dbReference>
<dbReference type="Proteomes" id="UP000184423">
    <property type="component" value="Unassembled WGS sequence"/>
</dbReference>
<dbReference type="SUPFAM" id="SSF109709">
    <property type="entry name" value="KorB DNA-binding domain-like"/>
    <property type="match status" value="1"/>
</dbReference>
<name>A0A1M4ZU45_9CLOT</name>
<sequence>MTAKKSALGKGLGALIPDVEVKELEGVKEVDINDIFPNEEQPRKNIDIEKIEQLAQSIKEHGIIQPIIVKKEGEYFKIIAGERRWRAARLVGLKKVPIIEKEISEKEAMEISLIENIQREDLNPIEEALAYKKLIDEFGLTQDELARRLGKSRPAITNSLRLLNLDKRVIDMILNSDITEGHGKVIAGIEDKNKQYEIAIKVVNEGLNVRQTEKLIQNLNNIKDKKEKNNTKDIYIKDIEDRLKNIFGTKVNINKGRKKGKIEIEYYSEDDLQRILDILNL</sequence>
<dbReference type="FunFam" id="1.10.10.2830:FF:000001">
    <property type="entry name" value="Chromosome partitioning protein ParB"/>
    <property type="match status" value="1"/>
</dbReference>
<dbReference type="InterPro" id="IPR004437">
    <property type="entry name" value="ParB/RepB/Spo0J"/>
</dbReference>
<dbReference type="GO" id="GO:0005694">
    <property type="term" value="C:chromosome"/>
    <property type="evidence" value="ECO:0007669"/>
    <property type="project" value="TreeGrafter"/>
</dbReference>
<dbReference type="Gene3D" id="1.10.10.2830">
    <property type="match status" value="1"/>
</dbReference>
<evidence type="ECO:0000256" key="4">
    <source>
        <dbReference type="ARBA" id="ARBA00023125"/>
    </source>
</evidence>
<dbReference type="SMART" id="SM00470">
    <property type="entry name" value="ParB"/>
    <property type="match status" value="1"/>
</dbReference>
<dbReference type="Pfam" id="PF02195">
    <property type="entry name" value="ParB_N"/>
    <property type="match status" value="1"/>
</dbReference>
<dbReference type="GO" id="GO:0045881">
    <property type="term" value="P:positive regulation of sporulation resulting in formation of a cellular spore"/>
    <property type="evidence" value="ECO:0007669"/>
    <property type="project" value="TreeGrafter"/>
</dbReference>
<proteinExistence type="inferred from homology"/>
<keyword evidence="3" id="KW-0159">Chromosome partition</keyword>
<dbReference type="RefSeq" id="WP_027308705.1">
    <property type="nucleotide sequence ID" value="NZ_FQVG01000043.1"/>
</dbReference>
<organism evidence="6 7">
    <name type="scientific">Caloramator proteoclasticus DSM 10124</name>
    <dbReference type="NCBI Taxonomy" id="1121262"/>
    <lineage>
        <taxon>Bacteria</taxon>
        <taxon>Bacillati</taxon>
        <taxon>Bacillota</taxon>
        <taxon>Clostridia</taxon>
        <taxon>Eubacteriales</taxon>
        <taxon>Clostridiaceae</taxon>
        <taxon>Caloramator</taxon>
    </lineage>
</organism>
<dbReference type="SUPFAM" id="SSF110849">
    <property type="entry name" value="ParB/Sulfiredoxin"/>
    <property type="match status" value="1"/>
</dbReference>
<evidence type="ECO:0000256" key="2">
    <source>
        <dbReference type="ARBA" id="ARBA00006295"/>
    </source>
</evidence>
<gene>
    <name evidence="6" type="ORF">SAMN02746091_02013</name>
</gene>
<dbReference type="GO" id="GO:0007059">
    <property type="term" value="P:chromosome segregation"/>
    <property type="evidence" value="ECO:0007669"/>
    <property type="project" value="UniProtKB-KW"/>
</dbReference>
<dbReference type="CDD" id="cd16393">
    <property type="entry name" value="SPO0J_N"/>
    <property type="match status" value="1"/>
</dbReference>
<dbReference type="AlphaFoldDB" id="A0A1M4ZU45"/>
<dbReference type="Pfam" id="PF23552">
    <property type="entry name" value="ParB_C"/>
    <property type="match status" value="1"/>
</dbReference>
<dbReference type="InterPro" id="IPR003115">
    <property type="entry name" value="ParB_N"/>
</dbReference>
<protein>
    <submittedName>
        <fullName evidence="6">Chromosome partitioning protein, ParB family</fullName>
    </submittedName>
</protein>
<evidence type="ECO:0000256" key="1">
    <source>
        <dbReference type="ARBA" id="ARBA00004453"/>
    </source>
</evidence>
<evidence type="ECO:0000313" key="6">
    <source>
        <dbReference type="EMBL" id="SHF21528.1"/>
    </source>
</evidence>
<evidence type="ECO:0000259" key="5">
    <source>
        <dbReference type="PROSITE" id="PS50943"/>
    </source>
</evidence>
<feature type="domain" description="HTH cro/C1-type" evidence="5">
    <location>
        <begin position="132"/>
        <end position="158"/>
    </location>
</feature>
<evidence type="ECO:0000256" key="3">
    <source>
        <dbReference type="ARBA" id="ARBA00022829"/>
    </source>
</evidence>
<dbReference type="Gene3D" id="3.90.1530.30">
    <property type="match status" value="1"/>
</dbReference>
<keyword evidence="4" id="KW-0238">DNA-binding</keyword>
<dbReference type="InterPro" id="IPR057240">
    <property type="entry name" value="ParB_dimer_C"/>
</dbReference>
<dbReference type="Pfam" id="PF17762">
    <property type="entry name" value="HTH_ParB"/>
    <property type="match status" value="1"/>
</dbReference>
<dbReference type="InterPro" id="IPR041468">
    <property type="entry name" value="HTH_ParB/Spo0J"/>
</dbReference>
<dbReference type="FunFam" id="3.90.1530.30:FF:000001">
    <property type="entry name" value="Chromosome partitioning protein ParB"/>
    <property type="match status" value="1"/>
</dbReference>
<accession>A0A1M4ZU45</accession>
<dbReference type="InterPro" id="IPR001387">
    <property type="entry name" value="Cro/C1-type_HTH"/>
</dbReference>
<dbReference type="InterPro" id="IPR036086">
    <property type="entry name" value="ParB/Sulfiredoxin_sf"/>
</dbReference>
<keyword evidence="7" id="KW-1185">Reference proteome</keyword>
<dbReference type="NCBIfam" id="TIGR00180">
    <property type="entry name" value="parB_part"/>
    <property type="match status" value="1"/>
</dbReference>
<dbReference type="PANTHER" id="PTHR33375:SF1">
    <property type="entry name" value="CHROMOSOME-PARTITIONING PROTEIN PARB-RELATED"/>
    <property type="match status" value="1"/>
</dbReference>
<comment type="similarity">
    <text evidence="2">Belongs to the ParB family.</text>
</comment>
<reference evidence="7" key="1">
    <citation type="submission" date="2016-11" db="EMBL/GenBank/DDBJ databases">
        <authorList>
            <person name="Varghese N."/>
            <person name="Submissions S."/>
        </authorList>
    </citation>
    <scope>NUCLEOTIDE SEQUENCE [LARGE SCALE GENOMIC DNA]</scope>
    <source>
        <strain evidence="7">DSM 10124</strain>
    </source>
</reference>
<dbReference type="PROSITE" id="PS50943">
    <property type="entry name" value="HTH_CROC1"/>
    <property type="match status" value="1"/>
</dbReference>
<dbReference type="InterPro" id="IPR050336">
    <property type="entry name" value="Chromosome_partition/occlusion"/>
</dbReference>
<dbReference type="GO" id="GO:0003677">
    <property type="term" value="F:DNA binding"/>
    <property type="evidence" value="ECO:0007669"/>
    <property type="project" value="UniProtKB-KW"/>
</dbReference>
<dbReference type="GO" id="GO:0009295">
    <property type="term" value="C:nucleoid"/>
    <property type="evidence" value="ECO:0007669"/>
    <property type="project" value="UniProtKB-SubCell"/>
</dbReference>
<dbReference type="PANTHER" id="PTHR33375">
    <property type="entry name" value="CHROMOSOME-PARTITIONING PROTEIN PARB-RELATED"/>
    <property type="match status" value="1"/>
</dbReference>